<feature type="compositionally biased region" description="Basic and acidic residues" evidence="1">
    <location>
        <begin position="37"/>
        <end position="52"/>
    </location>
</feature>
<accession>A0A844CVH8</accession>
<evidence type="ECO:0000256" key="1">
    <source>
        <dbReference type="SAM" id="MobiDB-lite"/>
    </source>
</evidence>
<evidence type="ECO:0000313" key="3">
    <source>
        <dbReference type="EMBL" id="MRU14680.1"/>
    </source>
</evidence>
<feature type="transmembrane region" description="Helical" evidence="2">
    <location>
        <begin position="136"/>
        <end position="153"/>
    </location>
</feature>
<proteinExistence type="predicted"/>
<keyword evidence="2" id="KW-1133">Transmembrane helix</keyword>
<feature type="compositionally biased region" description="Polar residues" evidence="1">
    <location>
        <begin position="17"/>
        <end position="31"/>
    </location>
</feature>
<reference evidence="3 4" key="1">
    <citation type="submission" date="2019-05" db="EMBL/GenBank/DDBJ databases">
        <title>Roseovarius bejariae sp. nov., a moderately halophylic bacterium isolated from a saline soil in Rambla Salada (Murcia).</title>
        <authorList>
            <person name="Castro D.J."/>
            <person name="Gomez-Altuve A."/>
            <person name="Reina J.C."/>
            <person name="Rodriguez M."/>
            <person name="Sampedro I."/>
            <person name="Llamas I."/>
            <person name="Martinez-Checa F."/>
        </authorList>
    </citation>
    <scope>NUCLEOTIDE SEQUENCE [LARGE SCALE GENOMIC DNA]</scope>
    <source>
        <strain evidence="3 4">A21</strain>
    </source>
</reference>
<comment type="caution">
    <text evidence="3">The sequence shown here is derived from an EMBL/GenBank/DDBJ whole genome shotgun (WGS) entry which is preliminary data.</text>
</comment>
<gene>
    <name evidence="3" type="ORF">FDP25_04460</name>
</gene>
<dbReference type="Proteomes" id="UP000564704">
    <property type="component" value="Unassembled WGS sequence"/>
</dbReference>
<dbReference type="RefSeq" id="WP_154149324.1">
    <property type="nucleotide sequence ID" value="NZ_SZWE01000001.1"/>
</dbReference>
<evidence type="ECO:0000256" key="2">
    <source>
        <dbReference type="SAM" id="Phobius"/>
    </source>
</evidence>
<dbReference type="AlphaFoldDB" id="A0A844CVH8"/>
<feature type="region of interest" description="Disordered" evidence="1">
    <location>
        <begin position="1"/>
        <end position="77"/>
    </location>
</feature>
<keyword evidence="2" id="KW-0812">Transmembrane</keyword>
<keyword evidence="4" id="KW-1185">Reference proteome</keyword>
<protein>
    <submittedName>
        <fullName evidence="3">Uncharacterized protein</fullName>
    </submittedName>
</protein>
<feature type="region of interest" description="Disordered" evidence="1">
    <location>
        <begin position="91"/>
        <end position="112"/>
    </location>
</feature>
<sequence length="252" mass="28541">MAKRIDPGLPEADGPDRTQTTGRDGSPQETRAGTADDMIRKMMAEQRREKNLRSLPAIMPDEPKGISPEDQDARRARLERRQAWGRALNATPSTHYDTHHEEAEHPRRGGVARFFLREDRSGDGAEAEEPRTERRYALSLVIVSILVFQPQMIPGLLTMMFWTLFVASLLFGPGRVVDFLQGLWRLFLRRHPVLAAKLRGIRDITRGTVMKRLPGKIRARWLAGGTTSRDMGRNDDRDDSFNGQLEAGVFRG</sequence>
<dbReference type="OrthoDB" id="9031811at2"/>
<dbReference type="EMBL" id="SZWE01000001">
    <property type="protein sequence ID" value="MRU14680.1"/>
    <property type="molecule type" value="Genomic_DNA"/>
</dbReference>
<name>A0A844CVH8_9RHOB</name>
<keyword evidence="2" id="KW-0472">Membrane</keyword>
<organism evidence="3 4">
    <name type="scientific">Roseovarius bejariae</name>
    <dbReference type="NCBI Taxonomy" id="2576383"/>
    <lineage>
        <taxon>Bacteria</taxon>
        <taxon>Pseudomonadati</taxon>
        <taxon>Pseudomonadota</taxon>
        <taxon>Alphaproteobacteria</taxon>
        <taxon>Rhodobacterales</taxon>
        <taxon>Roseobacteraceae</taxon>
        <taxon>Roseovarius</taxon>
    </lineage>
</organism>
<evidence type="ECO:0000313" key="4">
    <source>
        <dbReference type="Proteomes" id="UP000564704"/>
    </source>
</evidence>
<feature type="compositionally biased region" description="Basic and acidic residues" evidence="1">
    <location>
        <begin position="96"/>
        <end position="107"/>
    </location>
</feature>